<dbReference type="EMBL" id="DVHC01000062">
    <property type="protein sequence ID" value="HIR59663.1"/>
    <property type="molecule type" value="Genomic_DNA"/>
</dbReference>
<evidence type="ECO:0000256" key="1">
    <source>
        <dbReference type="ARBA" id="ARBA00008754"/>
    </source>
</evidence>
<dbReference type="GO" id="GO:0009052">
    <property type="term" value="P:pentose-phosphate shunt, non-oxidative branch"/>
    <property type="evidence" value="ECO:0007669"/>
    <property type="project" value="TreeGrafter"/>
</dbReference>
<dbReference type="Pfam" id="PF02502">
    <property type="entry name" value="LacAB_rpiB"/>
    <property type="match status" value="1"/>
</dbReference>
<dbReference type="InterPro" id="IPR036569">
    <property type="entry name" value="RpiB_LacA_LacB_sf"/>
</dbReference>
<dbReference type="SUPFAM" id="SSF89623">
    <property type="entry name" value="Ribose/Galactose isomerase RpiB/AlsB"/>
    <property type="match status" value="1"/>
</dbReference>
<dbReference type="PANTHER" id="PTHR30345">
    <property type="entry name" value="RIBOSE-5-PHOSPHATE ISOMERASE B"/>
    <property type="match status" value="1"/>
</dbReference>
<comment type="caution">
    <text evidence="2">The sequence shown here is derived from an EMBL/GenBank/DDBJ whole genome shotgun (WGS) entry which is preliminary data.</text>
</comment>
<reference evidence="2" key="2">
    <citation type="journal article" date="2021" name="PeerJ">
        <title>Extensive microbial diversity within the chicken gut microbiome revealed by metagenomics and culture.</title>
        <authorList>
            <person name="Gilroy R."/>
            <person name="Ravi A."/>
            <person name="Getino M."/>
            <person name="Pursley I."/>
            <person name="Horton D.L."/>
            <person name="Alikhan N.F."/>
            <person name="Baker D."/>
            <person name="Gharbi K."/>
            <person name="Hall N."/>
            <person name="Watson M."/>
            <person name="Adriaenssens E.M."/>
            <person name="Foster-Nyarko E."/>
            <person name="Jarju S."/>
            <person name="Secka A."/>
            <person name="Antonio M."/>
            <person name="Oren A."/>
            <person name="Chaudhuri R.R."/>
            <person name="La Ragione R."/>
            <person name="Hildebrand F."/>
            <person name="Pallen M.J."/>
        </authorList>
    </citation>
    <scope>NUCLEOTIDE SEQUENCE</scope>
    <source>
        <strain evidence="2">CHK184-20233</strain>
    </source>
</reference>
<name>A0A9D1J3Q2_9FIRM</name>
<dbReference type="GO" id="GO:0019316">
    <property type="term" value="P:D-allose catabolic process"/>
    <property type="evidence" value="ECO:0007669"/>
    <property type="project" value="TreeGrafter"/>
</dbReference>
<dbReference type="GO" id="GO:0004751">
    <property type="term" value="F:ribose-5-phosphate isomerase activity"/>
    <property type="evidence" value="ECO:0007669"/>
    <property type="project" value="TreeGrafter"/>
</dbReference>
<reference evidence="2" key="1">
    <citation type="submission" date="2020-10" db="EMBL/GenBank/DDBJ databases">
        <authorList>
            <person name="Gilroy R."/>
        </authorList>
    </citation>
    <scope>NUCLEOTIDE SEQUENCE</scope>
    <source>
        <strain evidence="2">CHK184-20233</strain>
    </source>
</reference>
<dbReference type="PIRSF" id="PIRSF005384">
    <property type="entry name" value="RpiB_LacA_B"/>
    <property type="match status" value="1"/>
</dbReference>
<dbReference type="PANTHER" id="PTHR30345:SF0">
    <property type="entry name" value="DNA DAMAGE-REPAIR_TOLERATION PROTEIN DRT102"/>
    <property type="match status" value="1"/>
</dbReference>
<accession>A0A9D1J3Q2</accession>
<dbReference type="NCBIfam" id="NF004051">
    <property type="entry name" value="PRK05571.1"/>
    <property type="match status" value="1"/>
</dbReference>
<sequence>MRLGITNDHRGYKLKVELLEKLKKDYEIIDYGAKGTENVDYPLYAFKLGEALANKEIDFGIAICGSGIGISIACNKVKGVRAARVLSLEDVIETRGDNDANIICLNENMSVDTAYNLIITFITTPFSNQERHIRRINEIKEYEVGNER</sequence>
<evidence type="ECO:0000313" key="3">
    <source>
        <dbReference type="Proteomes" id="UP000824232"/>
    </source>
</evidence>
<proteinExistence type="inferred from homology"/>
<dbReference type="AlphaFoldDB" id="A0A9D1J3Q2"/>
<dbReference type="Gene3D" id="3.40.1400.10">
    <property type="entry name" value="Sugar-phosphate isomerase, RpiB/LacA/LacB"/>
    <property type="match status" value="1"/>
</dbReference>
<dbReference type="InterPro" id="IPR003500">
    <property type="entry name" value="RpiB_LacA_LacB"/>
</dbReference>
<protein>
    <submittedName>
        <fullName evidence="2">RpiB/LacA/LacB family sugar-phosphate isomerase</fullName>
    </submittedName>
</protein>
<keyword evidence="2" id="KW-0413">Isomerase</keyword>
<dbReference type="Proteomes" id="UP000824232">
    <property type="component" value="Unassembled WGS sequence"/>
</dbReference>
<organism evidence="2 3">
    <name type="scientific">Candidatus Onthousia excrementipullorum</name>
    <dbReference type="NCBI Taxonomy" id="2840884"/>
    <lineage>
        <taxon>Bacteria</taxon>
        <taxon>Bacillati</taxon>
        <taxon>Bacillota</taxon>
        <taxon>Bacilli</taxon>
        <taxon>Candidatus Onthousia</taxon>
    </lineage>
</organism>
<comment type="similarity">
    <text evidence="1">Belongs to the LacAB/RpiB family.</text>
</comment>
<gene>
    <name evidence="2" type="ORF">IAB38_06395</name>
</gene>
<evidence type="ECO:0000313" key="2">
    <source>
        <dbReference type="EMBL" id="HIR59663.1"/>
    </source>
</evidence>
<dbReference type="NCBIfam" id="TIGR00689">
    <property type="entry name" value="rpiB_lacA_lacB"/>
    <property type="match status" value="1"/>
</dbReference>